<protein>
    <submittedName>
        <fullName evidence="1">Uncharacterized protein</fullName>
    </submittedName>
</protein>
<comment type="caution">
    <text evidence="1">The sequence shown here is derived from an EMBL/GenBank/DDBJ whole genome shotgun (WGS) entry which is preliminary data.</text>
</comment>
<evidence type="ECO:0000313" key="1">
    <source>
        <dbReference type="EMBL" id="TDZ10291.1"/>
    </source>
</evidence>
<keyword evidence="2" id="KW-1185">Reference proteome</keyword>
<accession>A0A4R8PMD3</accession>
<reference evidence="1 2" key="1">
    <citation type="submission" date="2018-11" db="EMBL/GenBank/DDBJ databases">
        <title>Genome sequence and assembly of Colletotrichum sidae.</title>
        <authorList>
            <person name="Gan P."/>
            <person name="Shirasu K."/>
        </authorList>
    </citation>
    <scope>NUCLEOTIDE SEQUENCE [LARGE SCALE GENOMIC DNA]</scope>
    <source>
        <strain evidence="1 2">CBS 518.97</strain>
    </source>
</reference>
<dbReference type="Proteomes" id="UP000295604">
    <property type="component" value="Unassembled WGS sequence"/>
</dbReference>
<name>A0A4R8PMD3_9PEZI</name>
<dbReference type="EMBL" id="QAPF01014823">
    <property type="protein sequence ID" value="TDZ10291.1"/>
    <property type="molecule type" value="Genomic_DNA"/>
</dbReference>
<proteinExistence type="predicted"/>
<gene>
    <name evidence="1" type="ORF">C8034_v001951</name>
</gene>
<dbReference type="AlphaFoldDB" id="A0A4R8PMD3"/>
<organism evidence="1 2">
    <name type="scientific">Colletotrichum sidae</name>
    <dbReference type="NCBI Taxonomy" id="1347389"/>
    <lineage>
        <taxon>Eukaryota</taxon>
        <taxon>Fungi</taxon>
        <taxon>Dikarya</taxon>
        <taxon>Ascomycota</taxon>
        <taxon>Pezizomycotina</taxon>
        <taxon>Sordariomycetes</taxon>
        <taxon>Hypocreomycetidae</taxon>
        <taxon>Glomerellales</taxon>
        <taxon>Glomerellaceae</taxon>
        <taxon>Colletotrichum</taxon>
        <taxon>Colletotrichum orbiculare species complex</taxon>
    </lineage>
</organism>
<evidence type="ECO:0000313" key="2">
    <source>
        <dbReference type="Proteomes" id="UP000295604"/>
    </source>
</evidence>
<sequence length="141" mass="15431">MHSGHMSRSHASRVREDVSGHRISRRFHYLYENYSTLQYAFVVVSPKPTCPVLHATSTAVLQDQYPPEAMDLSRKRAEGPLLPSLAPNSDSSLVGHGASMLASTTPDVNVYMVIKGGVGIEFSSVPLTATLRERLDADTAY</sequence>